<reference evidence="1" key="1">
    <citation type="submission" date="2018-02" db="EMBL/GenBank/DDBJ databases">
        <title>Rhizophora mucronata_Transcriptome.</title>
        <authorList>
            <person name="Meera S.P."/>
            <person name="Sreeshan A."/>
            <person name="Augustine A."/>
        </authorList>
    </citation>
    <scope>NUCLEOTIDE SEQUENCE</scope>
    <source>
        <tissue evidence="1">Leaf</tissue>
    </source>
</reference>
<evidence type="ECO:0000313" key="1">
    <source>
        <dbReference type="EMBL" id="MBX23106.1"/>
    </source>
</evidence>
<dbReference type="AlphaFoldDB" id="A0A2P2LYR5"/>
<sequence>MQVMPLKMGELAKLQSLRDFVAGKESGSSIKEVGELQKLQRTLCLEYPEERRAARHLRWIGASCSHGSAIV</sequence>
<accession>A0A2P2LYR5</accession>
<proteinExistence type="predicted"/>
<organism evidence="1">
    <name type="scientific">Rhizophora mucronata</name>
    <name type="common">Asiatic mangrove</name>
    <dbReference type="NCBI Taxonomy" id="61149"/>
    <lineage>
        <taxon>Eukaryota</taxon>
        <taxon>Viridiplantae</taxon>
        <taxon>Streptophyta</taxon>
        <taxon>Embryophyta</taxon>
        <taxon>Tracheophyta</taxon>
        <taxon>Spermatophyta</taxon>
        <taxon>Magnoliopsida</taxon>
        <taxon>eudicotyledons</taxon>
        <taxon>Gunneridae</taxon>
        <taxon>Pentapetalae</taxon>
        <taxon>rosids</taxon>
        <taxon>fabids</taxon>
        <taxon>Malpighiales</taxon>
        <taxon>Rhizophoraceae</taxon>
        <taxon>Rhizophora</taxon>
    </lineage>
</organism>
<name>A0A2P2LYR5_RHIMU</name>
<dbReference type="EMBL" id="GGEC01042622">
    <property type="protein sequence ID" value="MBX23106.1"/>
    <property type="molecule type" value="Transcribed_RNA"/>
</dbReference>
<protein>
    <submittedName>
        <fullName evidence="1">Uncharacterized protein MANES_11G004600</fullName>
    </submittedName>
</protein>